<keyword evidence="1" id="KW-1133">Transmembrane helix</keyword>
<dbReference type="Proteomes" id="UP000594262">
    <property type="component" value="Unplaced"/>
</dbReference>
<dbReference type="RefSeq" id="XP_066927105.1">
    <property type="nucleotide sequence ID" value="XM_067071004.1"/>
</dbReference>
<reference evidence="2" key="1">
    <citation type="submission" date="2021-01" db="UniProtKB">
        <authorList>
            <consortium name="EnsemblMetazoa"/>
        </authorList>
    </citation>
    <scope>IDENTIFICATION</scope>
</reference>
<protein>
    <submittedName>
        <fullName evidence="2">Uncharacterized protein</fullName>
    </submittedName>
</protein>
<dbReference type="Pfam" id="PF09777">
    <property type="entry name" value="OSTMP1"/>
    <property type="match status" value="1"/>
</dbReference>
<dbReference type="OrthoDB" id="8021850at2759"/>
<dbReference type="InterPro" id="IPR019172">
    <property type="entry name" value="Osteopetrosis-assoc_TM_1"/>
</dbReference>
<feature type="transmembrane region" description="Helical" evidence="1">
    <location>
        <begin position="491"/>
        <end position="512"/>
    </location>
</feature>
<organism evidence="2 3">
    <name type="scientific">Clytia hemisphaerica</name>
    <dbReference type="NCBI Taxonomy" id="252671"/>
    <lineage>
        <taxon>Eukaryota</taxon>
        <taxon>Metazoa</taxon>
        <taxon>Cnidaria</taxon>
        <taxon>Hydrozoa</taxon>
        <taxon>Hydroidolina</taxon>
        <taxon>Leptothecata</taxon>
        <taxon>Obeliida</taxon>
        <taxon>Clytiidae</taxon>
        <taxon>Clytia</taxon>
    </lineage>
</organism>
<keyword evidence="3" id="KW-1185">Reference proteome</keyword>
<keyword evidence="1" id="KW-0472">Membrane</keyword>
<dbReference type="EnsemblMetazoa" id="CLYHEMT003159.1">
    <property type="protein sequence ID" value="CLYHEMP003159.1"/>
    <property type="gene ID" value="CLYHEMG003159"/>
</dbReference>
<dbReference type="AlphaFoldDB" id="A0A7M5URU6"/>
<sequence length="530" mass="58855">MADEEVSCGCFRSLNLGFFHNFIKVFLLLNLIFERNLSLATNINLSSVKKIEDSEIVPSFSNYVGESITINYVDSSKQIIDFQSTIHNKDLTANIDPVISSSIINEASIVPSMSRVVSLSILISTTEKSLSSGTASKSSSAATDIISSALQSLVTSSIEPSISTKSVESSSAIPSYSTFVSQESIFPSCHIVTQTSFVCLETASHSSNISSWALETISTSVITSSAIQTSIAPSSSALLDSSKFVTTSTELLSPSLSTTIQMISSSNIPYSSVLSSSISPSSSQVQSISASILTPAVHICDVVANNFSIALNNYTTCVLVHLKPMEVCFKCIQQYETLKLYHRKVYHDCGKRLITRYNAQYQVIAHLFEIQQRTWNSLECEKCYDRSSQDPVRTPQFEKFRELFKETTECFHSKNFPNATTIYSNSSANISGSVCHRCKPLYNVLQSEFKYQADSDEETVTQWCADINVSVNETRHVWSFRYHCGKRDKDMVSIIAMTCFFCFLPIVFYVGAKLHADVKERKSSRYYESQ</sequence>
<dbReference type="PANTHER" id="PTHR15644">
    <property type="entry name" value="OSTEOPETROSIS ASSOCIATED TRANSMEMBRANE PROTEIN 1"/>
    <property type="match status" value="1"/>
</dbReference>
<dbReference type="GO" id="GO:0005829">
    <property type="term" value="C:cytosol"/>
    <property type="evidence" value="ECO:0007669"/>
    <property type="project" value="TreeGrafter"/>
</dbReference>
<accession>A0A7M5URU6</accession>
<name>A0A7M5URU6_9CNID</name>
<dbReference type="PANTHER" id="PTHR15644:SF2">
    <property type="entry name" value="OSTEOPETROSIS-ASSOCIATED TRANSMEMBRANE PROTEIN 1"/>
    <property type="match status" value="1"/>
</dbReference>
<evidence type="ECO:0000313" key="2">
    <source>
        <dbReference type="EnsemblMetazoa" id="CLYHEMP003159.1"/>
    </source>
</evidence>
<proteinExistence type="predicted"/>
<evidence type="ECO:0000256" key="1">
    <source>
        <dbReference type="SAM" id="Phobius"/>
    </source>
</evidence>
<evidence type="ECO:0000313" key="3">
    <source>
        <dbReference type="Proteomes" id="UP000594262"/>
    </source>
</evidence>
<dbReference type="GeneID" id="136814455"/>
<keyword evidence="1" id="KW-0812">Transmembrane</keyword>